<evidence type="ECO:0000313" key="7">
    <source>
        <dbReference type="Proteomes" id="UP000282084"/>
    </source>
</evidence>
<dbReference type="InterPro" id="IPR036388">
    <property type="entry name" value="WH-like_DNA-bd_sf"/>
</dbReference>
<name>A0A495W9U6_9PSEU</name>
<evidence type="ECO:0000313" key="6">
    <source>
        <dbReference type="EMBL" id="RKT57900.1"/>
    </source>
</evidence>
<feature type="domain" description="Cyclic nucleotide-binding" evidence="4">
    <location>
        <begin position="123"/>
        <end position="243"/>
    </location>
</feature>
<dbReference type="InterPro" id="IPR012318">
    <property type="entry name" value="HTH_CRP"/>
</dbReference>
<dbReference type="SUPFAM" id="SSF46785">
    <property type="entry name" value="Winged helix' DNA-binding domain"/>
    <property type="match status" value="1"/>
</dbReference>
<evidence type="ECO:0000256" key="3">
    <source>
        <dbReference type="ARBA" id="ARBA00023163"/>
    </source>
</evidence>
<evidence type="ECO:0000259" key="5">
    <source>
        <dbReference type="PROSITE" id="PS51063"/>
    </source>
</evidence>
<accession>A0A495W9U6</accession>
<keyword evidence="7" id="KW-1185">Reference proteome</keyword>
<dbReference type="GO" id="GO:0003677">
    <property type="term" value="F:DNA binding"/>
    <property type="evidence" value="ECO:0007669"/>
    <property type="project" value="UniProtKB-KW"/>
</dbReference>
<sequence>MRSASAALDELYTELRSLHRTAGEPSTRVVSRRSGGRISHDTVHRLLRRQAETTAPRWATLDALVTALEGDREHFHALWRRCRDTENPVAPPGPRPARPAAAPALGYTVSLPRYDAGWPVGSLLGRLTDGPRQELLNIGSVVRYPPDREVIQQGAVDTHALLLLEGFVKVLVTDEAGRRALVAVQGVGDLVGELSALDGGPRSATVVTCGDVLARLIPGGELNGFLQRRGDVLVELTRQLAGRLRTAEQGRRDQVSLSSGRRLARVLVALVAQIGEEVDGRRVLRVPLTTGELASLAGTSRLTAKRVLADLVAAGVVAHRHRDLCVVDLDALRVSAGLDPLDPTSLPTGSWSAPR</sequence>
<dbReference type="AlphaFoldDB" id="A0A495W9U6"/>
<feature type="domain" description="HTH crp-type" evidence="5">
    <location>
        <begin position="257"/>
        <end position="330"/>
    </location>
</feature>
<dbReference type="SMART" id="SM00419">
    <property type="entry name" value="HTH_CRP"/>
    <property type="match status" value="1"/>
</dbReference>
<dbReference type="InterPro" id="IPR014710">
    <property type="entry name" value="RmlC-like_jellyroll"/>
</dbReference>
<dbReference type="GO" id="GO:0003700">
    <property type="term" value="F:DNA-binding transcription factor activity"/>
    <property type="evidence" value="ECO:0007669"/>
    <property type="project" value="TreeGrafter"/>
</dbReference>
<dbReference type="InterPro" id="IPR000595">
    <property type="entry name" value="cNMP-bd_dom"/>
</dbReference>
<evidence type="ECO:0000256" key="1">
    <source>
        <dbReference type="ARBA" id="ARBA00023015"/>
    </source>
</evidence>
<dbReference type="PROSITE" id="PS51063">
    <property type="entry name" value="HTH_CRP_2"/>
    <property type="match status" value="1"/>
</dbReference>
<dbReference type="Proteomes" id="UP000282084">
    <property type="component" value="Unassembled WGS sequence"/>
</dbReference>
<dbReference type="PANTHER" id="PTHR24567:SF68">
    <property type="entry name" value="DNA-BINDING TRANSCRIPTIONAL DUAL REGULATOR CRP"/>
    <property type="match status" value="1"/>
</dbReference>
<dbReference type="OrthoDB" id="41390at2"/>
<dbReference type="Pfam" id="PF00027">
    <property type="entry name" value="cNMP_binding"/>
    <property type="match status" value="1"/>
</dbReference>
<organism evidence="6 7">
    <name type="scientific">Saccharothrix australiensis</name>
    <dbReference type="NCBI Taxonomy" id="2072"/>
    <lineage>
        <taxon>Bacteria</taxon>
        <taxon>Bacillati</taxon>
        <taxon>Actinomycetota</taxon>
        <taxon>Actinomycetes</taxon>
        <taxon>Pseudonocardiales</taxon>
        <taxon>Pseudonocardiaceae</taxon>
        <taxon>Saccharothrix</taxon>
    </lineage>
</organism>
<dbReference type="InterPro" id="IPR050397">
    <property type="entry name" value="Env_Response_Regulators"/>
</dbReference>
<dbReference type="InterPro" id="IPR036390">
    <property type="entry name" value="WH_DNA-bd_sf"/>
</dbReference>
<gene>
    <name evidence="6" type="ORF">C8E97_6632</name>
</gene>
<reference evidence="6 7" key="1">
    <citation type="submission" date="2018-10" db="EMBL/GenBank/DDBJ databases">
        <title>Sequencing the genomes of 1000 actinobacteria strains.</title>
        <authorList>
            <person name="Klenk H.-P."/>
        </authorList>
    </citation>
    <scope>NUCLEOTIDE SEQUENCE [LARGE SCALE GENOMIC DNA]</scope>
    <source>
        <strain evidence="6 7">DSM 43800</strain>
    </source>
</reference>
<evidence type="ECO:0000259" key="4">
    <source>
        <dbReference type="PROSITE" id="PS50042"/>
    </source>
</evidence>
<keyword evidence="2" id="KW-0238">DNA-binding</keyword>
<dbReference type="RefSeq" id="WP_121010220.1">
    <property type="nucleotide sequence ID" value="NZ_RBXO01000001.1"/>
</dbReference>
<dbReference type="Gene3D" id="1.10.10.10">
    <property type="entry name" value="Winged helix-like DNA-binding domain superfamily/Winged helix DNA-binding domain"/>
    <property type="match status" value="1"/>
</dbReference>
<keyword evidence="1" id="KW-0805">Transcription regulation</keyword>
<keyword evidence="3" id="KW-0804">Transcription</keyword>
<dbReference type="Gene3D" id="2.60.120.10">
    <property type="entry name" value="Jelly Rolls"/>
    <property type="match status" value="1"/>
</dbReference>
<dbReference type="CDD" id="cd00038">
    <property type="entry name" value="CAP_ED"/>
    <property type="match status" value="1"/>
</dbReference>
<dbReference type="PROSITE" id="PS50042">
    <property type="entry name" value="CNMP_BINDING_3"/>
    <property type="match status" value="1"/>
</dbReference>
<dbReference type="EMBL" id="RBXO01000001">
    <property type="protein sequence ID" value="RKT57900.1"/>
    <property type="molecule type" value="Genomic_DNA"/>
</dbReference>
<comment type="caution">
    <text evidence="6">The sequence shown here is derived from an EMBL/GenBank/DDBJ whole genome shotgun (WGS) entry which is preliminary data.</text>
</comment>
<proteinExistence type="predicted"/>
<dbReference type="SUPFAM" id="SSF51206">
    <property type="entry name" value="cAMP-binding domain-like"/>
    <property type="match status" value="1"/>
</dbReference>
<dbReference type="GO" id="GO:0005829">
    <property type="term" value="C:cytosol"/>
    <property type="evidence" value="ECO:0007669"/>
    <property type="project" value="TreeGrafter"/>
</dbReference>
<dbReference type="SMART" id="SM00100">
    <property type="entry name" value="cNMP"/>
    <property type="match status" value="1"/>
</dbReference>
<protein>
    <submittedName>
        <fullName evidence="6">CRP-like cAMP-binding protein</fullName>
    </submittedName>
</protein>
<dbReference type="Pfam" id="PF13545">
    <property type="entry name" value="HTH_Crp_2"/>
    <property type="match status" value="1"/>
</dbReference>
<dbReference type="InterPro" id="IPR018490">
    <property type="entry name" value="cNMP-bd_dom_sf"/>
</dbReference>
<dbReference type="PANTHER" id="PTHR24567">
    <property type="entry name" value="CRP FAMILY TRANSCRIPTIONAL REGULATORY PROTEIN"/>
    <property type="match status" value="1"/>
</dbReference>
<evidence type="ECO:0000256" key="2">
    <source>
        <dbReference type="ARBA" id="ARBA00023125"/>
    </source>
</evidence>